<comment type="similarity">
    <text evidence="8">Belongs to the glycosyltransferase group 1 family.</text>
</comment>
<dbReference type="UniPathway" id="UPA00958"/>
<dbReference type="AlphaFoldDB" id="A0A6M1U6Z2"/>
<dbReference type="Proteomes" id="UP000474758">
    <property type="component" value="Unassembled WGS sequence"/>
</dbReference>
<name>A0A6M1U6Z2_9RHOB</name>
<organism evidence="10 11">
    <name type="scientific">Paragemmobacter kunshanensis</name>
    <dbReference type="NCBI Taxonomy" id="2583234"/>
    <lineage>
        <taxon>Bacteria</taxon>
        <taxon>Pseudomonadati</taxon>
        <taxon>Pseudomonadota</taxon>
        <taxon>Alphaproteobacteria</taxon>
        <taxon>Rhodobacterales</taxon>
        <taxon>Paracoccaceae</taxon>
        <taxon>Paragemmobacter</taxon>
    </lineage>
</organism>
<keyword evidence="8" id="KW-1003">Cell membrane</keyword>
<accession>A0A6M1U6Z2</accession>
<comment type="subcellular location">
    <subcellularLocation>
        <location evidence="8">Cell membrane</location>
    </subcellularLocation>
</comment>
<comment type="function">
    <text evidence="1 8">Involved in lipopolysaccharide (LPS) biosynthesis. Catalyzes the transfer of 3-deoxy-D-manno-octulosonate (Kdo) residue(s) from CMP-Kdo to lipid IV(A), the tetraacyldisaccharide-1,4'-bisphosphate precursor of lipid A.</text>
</comment>
<dbReference type="GO" id="GO:0005886">
    <property type="term" value="C:plasma membrane"/>
    <property type="evidence" value="ECO:0007669"/>
    <property type="project" value="UniProtKB-SubCell"/>
</dbReference>
<evidence type="ECO:0000313" key="11">
    <source>
        <dbReference type="Proteomes" id="UP000474758"/>
    </source>
</evidence>
<dbReference type="EMBL" id="JAALFE010000001">
    <property type="protein sequence ID" value="NGQ89581.1"/>
    <property type="molecule type" value="Genomic_DNA"/>
</dbReference>
<gene>
    <name evidence="10" type="ORF">G5V65_01630</name>
</gene>
<evidence type="ECO:0000256" key="7">
    <source>
        <dbReference type="ARBA" id="ARBA00049183"/>
    </source>
</evidence>
<dbReference type="Pfam" id="PF04413">
    <property type="entry name" value="Glycos_transf_N"/>
    <property type="match status" value="1"/>
</dbReference>
<protein>
    <recommendedName>
        <fullName evidence="4 8">3-deoxy-D-manno-octulosonic acid transferase</fullName>
        <shortName evidence="8">Kdo transferase</shortName>
        <ecNumber evidence="3 8">2.4.99.12</ecNumber>
    </recommendedName>
    <alternativeName>
        <fullName evidence="6 8">Lipid IV(A) 3-deoxy-D-manno-octulosonic acid transferase</fullName>
    </alternativeName>
</protein>
<evidence type="ECO:0000256" key="1">
    <source>
        <dbReference type="ARBA" id="ARBA00003394"/>
    </source>
</evidence>
<evidence type="ECO:0000313" key="10">
    <source>
        <dbReference type="EMBL" id="NGQ89581.1"/>
    </source>
</evidence>
<dbReference type="InterPro" id="IPR038107">
    <property type="entry name" value="Glycos_transf_N_sf"/>
</dbReference>
<dbReference type="PANTHER" id="PTHR42755">
    <property type="entry name" value="3-DEOXY-MANNO-OCTULOSONATE CYTIDYLYLTRANSFERASE"/>
    <property type="match status" value="1"/>
</dbReference>
<dbReference type="GO" id="GO:0043842">
    <property type="term" value="F:Kdo transferase activity"/>
    <property type="evidence" value="ECO:0007669"/>
    <property type="project" value="UniProtKB-EC"/>
</dbReference>
<dbReference type="GO" id="GO:0009245">
    <property type="term" value="P:lipid A biosynthetic process"/>
    <property type="evidence" value="ECO:0007669"/>
    <property type="project" value="TreeGrafter"/>
</dbReference>
<evidence type="ECO:0000256" key="5">
    <source>
        <dbReference type="ARBA" id="ARBA00022679"/>
    </source>
</evidence>
<dbReference type="GO" id="GO:0009244">
    <property type="term" value="P:lipopolysaccharide core region biosynthetic process"/>
    <property type="evidence" value="ECO:0007669"/>
    <property type="project" value="UniProtKB-UniRule"/>
</dbReference>
<reference evidence="10 11" key="1">
    <citation type="submission" date="2020-02" db="EMBL/GenBank/DDBJ databases">
        <title>Rhodobacter translucens sp. nov., a novel bacterium isolated from activated sludge.</title>
        <authorList>
            <person name="Liu J."/>
        </authorList>
    </citation>
    <scope>NUCLEOTIDE SEQUENCE [LARGE SCALE GENOMIC DNA]</scope>
    <source>
        <strain evidence="10 11">HX-7-19</strain>
    </source>
</reference>
<sequence>MAYSIGLTLYNLSNRRDFGSVAERPARPAGALVWLHAPGAEAARSLLELARRLVAEDGVGVLLTCADPLPAREGVILQAPPPDTQPEAAAFLDHWRPDVAVFSEGELRPALLHEAADRKIGLLMVGARNPAFLKERDGWYPGLMRGLLAEFRAVLAVDEGAARAFRKAGAVPSAVQVIGKLEEESAALPCLEAERDALARQLATRPVWLAAALPEAEEAAVIAAHRSALRLAHRLLLIVVPKEASRIEALAQKMEKEEGWTVARRSAEEEPEPETEVYIADGEGEFGLWYRLAPITFLGGSLAGGGCLRDPLEPAALGSAILYGPRPGIHGSTFGRLGAARAARAVGSAADLAEALADLLSPDRAARLAQAAWAVASDGAEATERVMDLIRRVMDGEA</sequence>
<dbReference type="RefSeq" id="WP_165046668.1">
    <property type="nucleotide sequence ID" value="NZ_JAALFE010000001.1"/>
</dbReference>
<dbReference type="Gene3D" id="3.40.50.2000">
    <property type="entry name" value="Glycogen Phosphorylase B"/>
    <property type="match status" value="1"/>
</dbReference>
<comment type="pathway">
    <text evidence="2 8">Bacterial outer membrane biogenesis; LPS core biosynthesis.</text>
</comment>
<dbReference type="InterPro" id="IPR039901">
    <property type="entry name" value="Kdotransferase"/>
</dbReference>
<evidence type="ECO:0000256" key="4">
    <source>
        <dbReference type="ARBA" id="ARBA00019077"/>
    </source>
</evidence>
<evidence type="ECO:0000259" key="9">
    <source>
        <dbReference type="Pfam" id="PF04413"/>
    </source>
</evidence>
<evidence type="ECO:0000256" key="2">
    <source>
        <dbReference type="ARBA" id="ARBA00004713"/>
    </source>
</evidence>
<keyword evidence="11" id="KW-1185">Reference proteome</keyword>
<dbReference type="Gene3D" id="3.40.50.11720">
    <property type="entry name" value="3-Deoxy-D-manno-octulosonic-acid transferase, N-terminal domain"/>
    <property type="match status" value="1"/>
</dbReference>
<dbReference type="InterPro" id="IPR007507">
    <property type="entry name" value="Glycos_transf_N"/>
</dbReference>
<comment type="catalytic activity">
    <reaction evidence="7 8">
        <text>lipid IVA (E. coli) + CMP-3-deoxy-beta-D-manno-octulosonate = alpha-Kdo-(2-&gt;6)-lipid IVA (E. coli) + CMP + H(+)</text>
        <dbReference type="Rhea" id="RHEA:28066"/>
        <dbReference type="ChEBI" id="CHEBI:15378"/>
        <dbReference type="ChEBI" id="CHEBI:58603"/>
        <dbReference type="ChEBI" id="CHEBI:60364"/>
        <dbReference type="ChEBI" id="CHEBI:60377"/>
        <dbReference type="ChEBI" id="CHEBI:85987"/>
        <dbReference type="EC" id="2.4.99.12"/>
    </reaction>
</comment>
<dbReference type="EC" id="2.4.99.12" evidence="3 8"/>
<dbReference type="PANTHER" id="PTHR42755:SF1">
    <property type="entry name" value="3-DEOXY-D-MANNO-OCTULOSONIC ACID TRANSFERASE, MITOCHONDRIAL-RELATED"/>
    <property type="match status" value="1"/>
</dbReference>
<comment type="caution">
    <text evidence="10">The sequence shown here is derived from an EMBL/GenBank/DDBJ whole genome shotgun (WGS) entry which is preliminary data.</text>
</comment>
<evidence type="ECO:0000256" key="3">
    <source>
        <dbReference type="ARBA" id="ARBA00012621"/>
    </source>
</evidence>
<keyword evidence="8" id="KW-0472">Membrane</keyword>
<evidence type="ECO:0000256" key="6">
    <source>
        <dbReference type="ARBA" id="ARBA00031445"/>
    </source>
</evidence>
<keyword evidence="5 8" id="KW-0808">Transferase</keyword>
<feature type="domain" description="3-deoxy-D-manno-octulosonic-acid transferase N-terminal" evidence="9">
    <location>
        <begin position="18"/>
        <end position="181"/>
    </location>
</feature>
<proteinExistence type="inferred from homology"/>
<evidence type="ECO:0000256" key="8">
    <source>
        <dbReference type="RuleBase" id="RU365103"/>
    </source>
</evidence>
<keyword evidence="8" id="KW-0448">Lipopolysaccharide biosynthesis</keyword>